<organism evidence="1 2">
    <name type="scientific">Clostridium saccharobutylicum DSM 13864</name>
    <dbReference type="NCBI Taxonomy" id="1345695"/>
    <lineage>
        <taxon>Bacteria</taxon>
        <taxon>Bacillati</taxon>
        <taxon>Bacillota</taxon>
        <taxon>Clostridia</taxon>
        <taxon>Eubacteriales</taxon>
        <taxon>Clostridiaceae</taxon>
        <taxon>Clostridium</taxon>
    </lineage>
</organism>
<reference evidence="1 2" key="1">
    <citation type="journal article" date="2013" name="Genome Announc.">
        <title>Complete Genome Sequence of the Solvent Producer Clostridium saccharobutylicum NCP262 (DSM 13864).</title>
        <authorList>
            <person name="Poehlein A."/>
            <person name="Hartwich K."/>
            <person name="Krabben P."/>
            <person name="Ehrenreich A."/>
            <person name="Liebl W."/>
            <person name="Durre P."/>
            <person name="Gottschalk G."/>
            <person name="Daniel R."/>
        </authorList>
    </citation>
    <scope>NUCLEOTIDE SEQUENCE [LARGE SCALE GENOMIC DNA]</scope>
    <source>
        <strain evidence="1">DSM 13864</strain>
    </source>
</reference>
<protein>
    <submittedName>
        <fullName evidence="1">Uncharacterized protein</fullName>
    </submittedName>
</protein>
<sequence length="38" mass="4262">MLVLYLLKEHAGMGTISVVRNPHPNYVASEQKNSPYFG</sequence>
<keyword evidence="2" id="KW-1185">Reference proteome</keyword>
<dbReference type="Proteomes" id="UP000017118">
    <property type="component" value="Chromosome"/>
</dbReference>
<evidence type="ECO:0000313" key="1">
    <source>
        <dbReference type="EMBL" id="AGX41556.1"/>
    </source>
</evidence>
<dbReference type="PATRIC" id="fig|1345695.3.peg.478"/>
<evidence type="ECO:0000313" key="2">
    <source>
        <dbReference type="Proteomes" id="UP000017118"/>
    </source>
</evidence>
<gene>
    <name evidence="1" type="ORF">CLSA_c05400</name>
</gene>
<dbReference type="HOGENOM" id="CLU_210177_1_0_9"/>
<name>U5MPF4_CLOSA</name>
<dbReference type="EMBL" id="CP006721">
    <property type="protein sequence ID" value="AGX41556.1"/>
    <property type="molecule type" value="Genomic_DNA"/>
</dbReference>
<accession>U5MPF4</accession>
<dbReference type="AlphaFoldDB" id="U5MPF4"/>
<dbReference type="KEGG" id="csb:CLSA_c05400"/>
<proteinExistence type="predicted"/>